<feature type="binding site" evidence="8">
    <location>
        <position position="110"/>
    </location>
    <ligand>
        <name>substrate</name>
    </ligand>
</feature>
<dbReference type="PROSITE" id="PS01029">
    <property type="entry name" value="DEHYDROQUINASE_II"/>
    <property type="match status" value="1"/>
</dbReference>
<feature type="binding site" evidence="8">
    <location>
        <position position="73"/>
    </location>
    <ligand>
        <name>substrate</name>
    </ligand>
</feature>
<gene>
    <name evidence="8" type="primary">aroQ</name>
    <name evidence="9" type="ORF">ACIB24_03800</name>
</gene>
<feature type="active site" description="Proton acceptor" evidence="8">
    <location>
        <position position="23"/>
    </location>
</feature>
<reference evidence="9 10" key="1">
    <citation type="submission" date="2024-10" db="EMBL/GenBank/DDBJ databases">
        <title>The Natural Products Discovery Center: Release of the First 8490 Sequenced Strains for Exploring Actinobacteria Biosynthetic Diversity.</title>
        <authorList>
            <person name="Kalkreuter E."/>
            <person name="Kautsar S.A."/>
            <person name="Yang D."/>
            <person name="Bader C.D."/>
            <person name="Teijaro C.N."/>
            <person name="Fluegel L."/>
            <person name="Davis C.M."/>
            <person name="Simpson J.R."/>
            <person name="Lauterbach L."/>
            <person name="Steele A.D."/>
            <person name="Gui C."/>
            <person name="Meng S."/>
            <person name="Li G."/>
            <person name="Viehrig K."/>
            <person name="Ye F."/>
            <person name="Su P."/>
            <person name="Kiefer A.F."/>
            <person name="Nichols A."/>
            <person name="Cepeda A.J."/>
            <person name="Yan W."/>
            <person name="Fan B."/>
            <person name="Jiang Y."/>
            <person name="Adhikari A."/>
            <person name="Zheng C.-J."/>
            <person name="Schuster L."/>
            <person name="Cowan T.M."/>
            <person name="Smanski M.J."/>
            <person name="Chevrette M.G."/>
            <person name="De Carvalho L.P.S."/>
            <person name="Shen B."/>
        </authorList>
    </citation>
    <scope>NUCLEOTIDE SEQUENCE [LARGE SCALE GENOMIC DNA]</scope>
    <source>
        <strain evidence="9 10">NPDC049639</strain>
    </source>
</reference>
<protein>
    <recommendedName>
        <fullName evidence="5 8">3-dehydroquinate dehydratase</fullName>
        <shortName evidence="8">3-dehydroquinase</shortName>
        <ecNumber evidence="5 8">4.2.1.10</ecNumber>
    </recommendedName>
    <alternativeName>
        <fullName evidence="8">Type II DHQase</fullName>
    </alternativeName>
</protein>
<evidence type="ECO:0000313" key="9">
    <source>
        <dbReference type="EMBL" id="MFI7586179.1"/>
    </source>
</evidence>
<dbReference type="PANTHER" id="PTHR21272">
    <property type="entry name" value="CATABOLIC 3-DEHYDROQUINASE"/>
    <property type="match status" value="1"/>
</dbReference>
<comment type="pathway">
    <text evidence="2 8">Metabolic intermediate biosynthesis; chorismate biosynthesis; chorismate from D-erythrose 4-phosphate and phosphoenolpyruvate: step 3/7.</text>
</comment>
<accession>A0ABW8AIJ3</accession>
<dbReference type="EC" id="4.2.1.10" evidence="5 8"/>
<evidence type="ECO:0000256" key="7">
    <source>
        <dbReference type="ARBA" id="ARBA00023239"/>
    </source>
</evidence>
<feature type="site" description="Transition state stabilizer" evidence="8">
    <location>
        <position position="18"/>
    </location>
</feature>
<dbReference type="InterPro" id="IPR001874">
    <property type="entry name" value="DHquinase_II"/>
</dbReference>
<comment type="similarity">
    <text evidence="3 8">Belongs to the type-II 3-dehydroquinase family.</text>
</comment>
<keyword evidence="8" id="KW-0028">Amino-acid biosynthesis</keyword>
<comment type="caution">
    <text evidence="8">Lacks conserved residue(s) required for the propagation of feature annotation.</text>
</comment>
<dbReference type="Proteomes" id="UP001612915">
    <property type="component" value="Unassembled WGS sequence"/>
</dbReference>
<evidence type="ECO:0000256" key="6">
    <source>
        <dbReference type="ARBA" id="ARBA00023141"/>
    </source>
</evidence>
<organism evidence="9 10">
    <name type="scientific">Spongisporangium articulatum</name>
    <dbReference type="NCBI Taxonomy" id="3362603"/>
    <lineage>
        <taxon>Bacteria</taxon>
        <taxon>Bacillati</taxon>
        <taxon>Actinomycetota</taxon>
        <taxon>Actinomycetes</taxon>
        <taxon>Kineosporiales</taxon>
        <taxon>Kineosporiaceae</taxon>
        <taxon>Spongisporangium</taxon>
    </lineage>
</organism>
<feature type="active site" description="Proton donor" evidence="8">
    <location>
        <position position="99"/>
    </location>
</feature>
<keyword evidence="10" id="KW-1185">Reference proteome</keyword>
<dbReference type="RefSeq" id="WP_398276734.1">
    <property type="nucleotide sequence ID" value="NZ_JBITLV010000001.1"/>
</dbReference>
<dbReference type="SUPFAM" id="SSF52304">
    <property type="entry name" value="Type II 3-dehydroquinate dehydratase"/>
    <property type="match status" value="1"/>
</dbReference>
<dbReference type="NCBIfam" id="NF003807">
    <property type="entry name" value="PRK05395.1-4"/>
    <property type="match status" value="1"/>
</dbReference>
<evidence type="ECO:0000256" key="8">
    <source>
        <dbReference type="HAMAP-Rule" id="MF_00169"/>
    </source>
</evidence>
<comment type="function">
    <text evidence="8">Catalyzes a trans-dehydration via an enolate intermediate.</text>
</comment>
<dbReference type="PANTHER" id="PTHR21272:SF3">
    <property type="entry name" value="CATABOLIC 3-DEHYDROQUINASE"/>
    <property type="match status" value="1"/>
</dbReference>
<evidence type="ECO:0000256" key="2">
    <source>
        <dbReference type="ARBA" id="ARBA00004902"/>
    </source>
</evidence>
<dbReference type="HAMAP" id="MF_00169">
    <property type="entry name" value="AroQ"/>
    <property type="match status" value="1"/>
</dbReference>
<comment type="subunit">
    <text evidence="4 8">Homododecamer.</text>
</comment>
<evidence type="ECO:0000256" key="5">
    <source>
        <dbReference type="ARBA" id="ARBA00012060"/>
    </source>
</evidence>
<keyword evidence="6 8" id="KW-0057">Aromatic amino acid biosynthesis</keyword>
<feature type="binding site" evidence="8">
    <location>
        <position position="86"/>
    </location>
    <ligand>
        <name>substrate</name>
    </ligand>
</feature>
<dbReference type="Gene3D" id="3.40.50.9100">
    <property type="entry name" value="Dehydroquinase, class II"/>
    <property type="match status" value="1"/>
</dbReference>
<sequence length="143" mass="15277">MPDVLLLNGPNLRLLGTRQPEIYGTTTLADVEAGVAAAVADAGWKVAAFQSDSEAELIRIIEEHYDSAGMIINPGALMMAGWPLRDALASYPRPIVEVHISNVWAREPFRHESVISAVVDGVIAGLGTDGYRLAALALLERSA</sequence>
<keyword evidence="7 8" id="KW-0456">Lyase</keyword>
<dbReference type="InterPro" id="IPR036441">
    <property type="entry name" value="DHquinase_II_sf"/>
</dbReference>
<dbReference type="Pfam" id="PF01220">
    <property type="entry name" value="DHquinase_II"/>
    <property type="match status" value="1"/>
</dbReference>
<feature type="binding site" evidence="8">
    <location>
        <begin position="100"/>
        <end position="101"/>
    </location>
    <ligand>
        <name>substrate</name>
    </ligand>
</feature>
<name>A0ABW8AIJ3_9ACTN</name>
<dbReference type="PIRSF" id="PIRSF001399">
    <property type="entry name" value="DHquinase_II"/>
    <property type="match status" value="1"/>
</dbReference>
<dbReference type="NCBIfam" id="NF003805">
    <property type="entry name" value="PRK05395.1-2"/>
    <property type="match status" value="1"/>
</dbReference>
<comment type="caution">
    <text evidence="9">The sequence shown here is derived from an EMBL/GenBank/DDBJ whole genome shotgun (WGS) entry which is preliminary data.</text>
</comment>
<evidence type="ECO:0000256" key="3">
    <source>
        <dbReference type="ARBA" id="ARBA00011037"/>
    </source>
</evidence>
<comment type="catalytic activity">
    <reaction evidence="1 8">
        <text>3-dehydroquinate = 3-dehydroshikimate + H2O</text>
        <dbReference type="Rhea" id="RHEA:21096"/>
        <dbReference type="ChEBI" id="CHEBI:15377"/>
        <dbReference type="ChEBI" id="CHEBI:16630"/>
        <dbReference type="ChEBI" id="CHEBI:32364"/>
        <dbReference type="EC" id="4.2.1.10"/>
    </reaction>
</comment>
<evidence type="ECO:0000256" key="1">
    <source>
        <dbReference type="ARBA" id="ARBA00001864"/>
    </source>
</evidence>
<dbReference type="InterPro" id="IPR018509">
    <property type="entry name" value="DHquinase_II_CS"/>
</dbReference>
<evidence type="ECO:0000313" key="10">
    <source>
        <dbReference type="Proteomes" id="UP001612915"/>
    </source>
</evidence>
<dbReference type="CDD" id="cd00466">
    <property type="entry name" value="DHQase_II"/>
    <property type="match status" value="1"/>
</dbReference>
<evidence type="ECO:0000256" key="4">
    <source>
        <dbReference type="ARBA" id="ARBA00011193"/>
    </source>
</evidence>
<dbReference type="GO" id="GO:0003855">
    <property type="term" value="F:3-dehydroquinate dehydratase activity"/>
    <property type="evidence" value="ECO:0007669"/>
    <property type="project" value="UniProtKB-EC"/>
</dbReference>
<proteinExistence type="inferred from homology"/>
<dbReference type="EMBL" id="JBITLV010000001">
    <property type="protein sequence ID" value="MFI7586179.1"/>
    <property type="molecule type" value="Genomic_DNA"/>
</dbReference>